<dbReference type="PANTHER" id="PTHR37461">
    <property type="entry name" value="ANTI-SIGMA-K FACTOR RSKA"/>
    <property type="match status" value="1"/>
</dbReference>
<keyword evidence="6 10" id="KW-0472">Membrane</keyword>
<feature type="domain" description="Anti-sigma K factor RskA C-terminal" evidence="11">
    <location>
        <begin position="82"/>
        <end position="241"/>
    </location>
</feature>
<dbReference type="Proteomes" id="UP000488299">
    <property type="component" value="Unassembled WGS sequence"/>
</dbReference>
<dbReference type="InterPro" id="IPR018764">
    <property type="entry name" value="RskA_C"/>
</dbReference>
<comment type="caution">
    <text evidence="12">The sequence shown here is derived from an EMBL/GenBank/DDBJ whole genome shotgun (WGS) entry which is preliminary data.</text>
</comment>
<evidence type="ECO:0000313" key="13">
    <source>
        <dbReference type="Proteomes" id="UP000488299"/>
    </source>
</evidence>
<evidence type="ECO:0000256" key="4">
    <source>
        <dbReference type="ARBA" id="ARBA00022692"/>
    </source>
</evidence>
<dbReference type="PANTHER" id="PTHR37461:SF1">
    <property type="entry name" value="ANTI-SIGMA-K FACTOR RSKA"/>
    <property type="match status" value="1"/>
</dbReference>
<reference evidence="12 13" key="1">
    <citation type="submission" date="2019-10" db="EMBL/GenBank/DDBJ databases">
        <title>Rudanella paleaurantiibacter sp. nov., isolated from sludge.</title>
        <authorList>
            <person name="Xu S.Q."/>
        </authorList>
    </citation>
    <scope>NUCLEOTIDE SEQUENCE [LARGE SCALE GENOMIC DNA]</scope>
    <source>
        <strain evidence="12 13">HX-22-17</strain>
    </source>
</reference>
<evidence type="ECO:0000256" key="1">
    <source>
        <dbReference type="ARBA" id="ARBA00004167"/>
    </source>
</evidence>
<dbReference type="InterPro" id="IPR041916">
    <property type="entry name" value="Anti_sigma_zinc_sf"/>
</dbReference>
<evidence type="ECO:0000313" key="12">
    <source>
        <dbReference type="EMBL" id="KAB7731506.1"/>
    </source>
</evidence>
<keyword evidence="4 10" id="KW-0812">Transmembrane</keyword>
<proteinExistence type="predicted"/>
<comment type="subcellular location">
    <subcellularLocation>
        <location evidence="2">Cell membrane</location>
    </subcellularLocation>
    <subcellularLocation>
        <location evidence="1">Membrane</location>
        <topology evidence="1">Single-pass membrane protein</topology>
    </subcellularLocation>
</comment>
<evidence type="ECO:0000256" key="5">
    <source>
        <dbReference type="ARBA" id="ARBA00022989"/>
    </source>
</evidence>
<dbReference type="Gene3D" id="1.10.10.1320">
    <property type="entry name" value="Anti-sigma factor, zinc-finger domain"/>
    <property type="match status" value="1"/>
</dbReference>
<dbReference type="EMBL" id="WELI01000003">
    <property type="protein sequence ID" value="KAB7731506.1"/>
    <property type="molecule type" value="Genomic_DNA"/>
</dbReference>
<feature type="coiled-coil region" evidence="9">
    <location>
        <begin position="110"/>
        <end position="137"/>
    </location>
</feature>
<keyword evidence="3" id="KW-1003">Cell membrane</keyword>
<name>A0A7J5U172_9BACT</name>
<accession>A0A7J5U172</accession>
<organism evidence="12 13">
    <name type="scientific">Rudanella paleaurantiibacter</name>
    <dbReference type="NCBI Taxonomy" id="2614655"/>
    <lineage>
        <taxon>Bacteria</taxon>
        <taxon>Pseudomonadati</taxon>
        <taxon>Bacteroidota</taxon>
        <taxon>Cytophagia</taxon>
        <taxon>Cytophagales</taxon>
        <taxon>Cytophagaceae</taxon>
        <taxon>Rudanella</taxon>
    </lineage>
</organism>
<dbReference type="AlphaFoldDB" id="A0A7J5U172"/>
<keyword evidence="9" id="KW-0175">Coiled coil</keyword>
<dbReference type="GO" id="GO:0016989">
    <property type="term" value="F:sigma factor antagonist activity"/>
    <property type="evidence" value="ECO:0007669"/>
    <property type="project" value="TreeGrafter"/>
</dbReference>
<dbReference type="GO" id="GO:0005886">
    <property type="term" value="C:plasma membrane"/>
    <property type="evidence" value="ECO:0007669"/>
    <property type="project" value="UniProtKB-SubCell"/>
</dbReference>
<evidence type="ECO:0000256" key="10">
    <source>
        <dbReference type="SAM" id="Phobius"/>
    </source>
</evidence>
<dbReference type="Pfam" id="PF10099">
    <property type="entry name" value="RskA_C"/>
    <property type="match status" value="1"/>
</dbReference>
<sequence>MGAASDQERREVECLASIYPEIRQELDQLTEAMERYALVHSVDPPADLKEAIMSKLSFEPAPVQEPIVKPMPVSRPTFQFTWVAAASVGLILLSFALFLVNQLRESQQVQTSLRSTNNSLQDEIRQLRDRQQSADAAIALLKQPGTRVIQVLGNDKAPNGRLAVYWNAQLKQVAVEVSSLPKLAENQQYQLWSLVDGKPVDAGVFENLPTNGQLQRTNRSIGAADAFAVTIERRGGSPTPTLTALVAVGQVG</sequence>
<evidence type="ECO:0000256" key="7">
    <source>
        <dbReference type="ARBA" id="ARBA00029829"/>
    </source>
</evidence>
<dbReference type="InterPro" id="IPR051474">
    <property type="entry name" value="Anti-sigma-K/W_factor"/>
</dbReference>
<evidence type="ECO:0000259" key="11">
    <source>
        <dbReference type="Pfam" id="PF10099"/>
    </source>
</evidence>
<protein>
    <recommendedName>
        <fullName evidence="8">Regulator of SigK</fullName>
    </recommendedName>
    <alternativeName>
        <fullName evidence="7">Sigma-K anti-sigma factor RskA</fullName>
    </alternativeName>
</protein>
<evidence type="ECO:0000256" key="8">
    <source>
        <dbReference type="ARBA" id="ARBA00030803"/>
    </source>
</evidence>
<evidence type="ECO:0000256" key="6">
    <source>
        <dbReference type="ARBA" id="ARBA00023136"/>
    </source>
</evidence>
<gene>
    <name evidence="12" type="ORF">F5984_09885</name>
</gene>
<keyword evidence="13" id="KW-1185">Reference proteome</keyword>
<feature type="transmembrane region" description="Helical" evidence="10">
    <location>
        <begin position="80"/>
        <end position="100"/>
    </location>
</feature>
<evidence type="ECO:0000256" key="3">
    <source>
        <dbReference type="ARBA" id="ARBA00022475"/>
    </source>
</evidence>
<keyword evidence="5 10" id="KW-1133">Transmembrane helix</keyword>
<evidence type="ECO:0000256" key="2">
    <source>
        <dbReference type="ARBA" id="ARBA00004236"/>
    </source>
</evidence>
<evidence type="ECO:0000256" key="9">
    <source>
        <dbReference type="SAM" id="Coils"/>
    </source>
</evidence>
<dbReference type="GO" id="GO:0006417">
    <property type="term" value="P:regulation of translation"/>
    <property type="evidence" value="ECO:0007669"/>
    <property type="project" value="TreeGrafter"/>
</dbReference>